<comment type="caution">
    <text evidence="1">The sequence shown here is derived from an EMBL/GenBank/DDBJ whole genome shotgun (WGS) entry which is preliminary data.</text>
</comment>
<dbReference type="RefSeq" id="WP_262397061.1">
    <property type="nucleotide sequence ID" value="NZ_JACRTC010000002.1"/>
</dbReference>
<reference evidence="1" key="1">
    <citation type="submission" date="2020-08" db="EMBL/GenBank/DDBJ databases">
        <title>Genome public.</title>
        <authorList>
            <person name="Liu C."/>
            <person name="Sun Q."/>
        </authorList>
    </citation>
    <scope>NUCLEOTIDE SEQUENCE</scope>
    <source>
        <strain evidence="1">NSJ-54</strain>
    </source>
</reference>
<protein>
    <recommendedName>
        <fullName evidence="3">DUF1492 domain-containing protein</fullName>
    </recommendedName>
</protein>
<dbReference type="EMBL" id="JACRTC010000002">
    <property type="protein sequence ID" value="MBC8569960.1"/>
    <property type="molecule type" value="Genomic_DNA"/>
</dbReference>
<accession>A0A926E8Q8</accession>
<organism evidence="1 2">
    <name type="scientific">Zongyangia hominis</name>
    <dbReference type="NCBI Taxonomy" id="2763677"/>
    <lineage>
        <taxon>Bacteria</taxon>
        <taxon>Bacillati</taxon>
        <taxon>Bacillota</taxon>
        <taxon>Clostridia</taxon>
        <taxon>Eubacteriales</taxon>
        <taxon>Oscillospiraceae</taxon>
        <taxon>Zongyangia</taxon>
    </lineage>
</organism>
<evidence type="ECO:0000313" key="1">
    <source>
        <dbReference type="EMBL" id="MBC8569960.1"/>
    </source>
</evidence>
<gene>
    <name evidence="1" type="ORF">H8709_03865</name>
</gene>
<dbReference type="Proteomes" id="UP000660861">
    <property type="component" value="Unassembled WGS sequence"/>
</dbReference>
<proteinExistence type="predicted"/>
<keyword evidence="2" id="KW-1185">Reference proteome</keyword>
<name>A0A926E8Q8_9FIRM</name>
<evidence type="ECO:0000313" key="2">
    <source>
        <dbReference type="Proteomes" id="UP000660861"/>
    </source>
</evidence>
<sequence length="142" mass="16404">MTAKDFLNQAYLLDQRIKSKSEQIQSLNELATSCTATMTGMPHNPNRGTSRMADAVCKIIDLQNEIASDMDRLVQIKKDIVDVISKVEDVELRILLEQRYLCGATWEEITMNLYHNRRWIFRLHDKALDAVQQILDGNERSH</sequence>
<evidence type="ECO:0008006" key="3">
    <source>
        <dbReference type="Google" id="ProtNLM"/>
    </source>
</evidence>
<dbReference type="AlphaFoldDB" id="A0A926E8Q8"/>